<keyword evidence="7" id="KW-0624">Polysaccharide degradation</keyword>
<name>A0ABP6SST4_9ACTN</name>
<protein>
    <submittedName>
        <fullName evidence="9">PHB depolymerase family esterase</fullName>
    </submittedName>
</protein>
<keyword evidence="5" id="KW-0378">Hydrolase</keyword>
<keyword evidence="6" id="KW-0119">Carbohydrate metabolism</keyword>
<evidence type="ECO:0000256" key="4">
    <source>
        <dbReference type="ARBA" id="ARBA00022729"/>
    </source>
</evidence>
<dbReference type="PROSITE" id="PS51257">
    <property type="entry name" value="PROKAR_LIPOPROTEIN"/>
    <property type="match status" value="1"/>
</dbReference>
<evidence type="ECO:0000256" key="8">
    <source>
        <dbReference type="SAM" id="SignalP"/>
    </source>
</evidence>
<dbReference type="RefSeq" id="WP_345727275.1">
    <property type="nucleotide sequence ID" value="NZ_BAAAYN010000008.1"/>
</dbReference>
<sequence>MRTIMVLLVTVLAVAGCGRGGPDPAPTASPSAGTHAYSLRVGDLDRRYQVHVPAAAVGRTGVPAVIVLHGGGGSGSQVAEQTGFSALSDREGFLAVYPDGSGRTKLLTWNAGTCCSYARDQGIDDVGFVRALIDTLADRFGVGRVYVTGFSNGAMLTYRVGCELADRITAIAPVSGAMNVPSCDPARPLPVYTLHGDADPVVPYAGGTSASRIASEERAGAHRSVAYAVDFWTRADRCTVDPARSVDGAITSVRYTACAPGAEVRLDTVAGGGHAWPGGKSVRRGADAPTTELDATAAIWDFFRTRSG</sequence>
<dbReference type="InterPro" id="IPR043595">
    <property type="entry name" value="FaeB/C/D"/>
</dbReference>
<comment type="subcellular location">
    <subcellularLocation>
        <location evidence="1">Secreted</location>
    </subcellularLocation>
</comment>
<dbReference type="Gene3D" id="3.40.50.1820">
    <property type="entry name" value="alpha/beta hydrolase"/>
    <property type="match status" value="1"/>
</dbReference>
<dbReference type="SUPFAM" id="SSF53474">
    <property type="entry name" value="alpha/beta-Hydrolases"/>
    <property type="match status" value="1"/>
</dbReference>
<keyword evidence="4 8" id="KW-0732">Signal</keyword>
<evidence type="ECO:0000256" key="1">
    <source>
        <dbReference type="ARBA" id="ARBA00004613"/>
    </source>
</evidence>
<evidence type="ECO:0000313" key="10">
    <source>
        <dbReference type="Proteomes" id="UP001501676"/>
    </source>
</evidence>
<dbReference type="InterPro" id="IPR029058">
    <property type="entry name" value="AB_hydrolase_fold"/>
</dbReference>
<dbReference type="PANTHER" id="PTHR38050:SF2">
    <property type="entry name" value="FERULOYL ESTERASE C-RELATED"/>
    <property type="match status" value="1"/>
</dbReference>
<keyword evidence="10" id="KW-1185">Reference proteome</keyword>
<organism evidence="9 10">
    <name type="scientific">Cryptosporangium minutisporangium</name>
    <dbReference type="NCBI Taxonomy" id="113569"/>
    <lineage>
        <taxon>Bacteria</taxon>
        <taxon>Bacillati</taxon>
        <taxon>Actinomycetota</taxon>
        <taxon>Actinomycetes</taxon>
        <taxon>Cryptosporangiales</taxon>
        <taxon>Cryptosporangiaceae</taxon>
        <taxon>Cryptosporangium</taxon>
    </lineage>
</organism>
<gene>
    <name evidence="9" type="ORF">GCM10020369_15200</name>
</gene>
<keyword evidence="3" id="KW-0858">Xylan degradation</keyword>
<evidence type="ECO:0000256" key="3">
    <source>
        <dbReference type="ARBA" id="ARBA00022651"/>
    </source>
</evidence>
<dbReference type="InterPro" id="IPR010126">
    <property type="entry name" value="Esterase_phb"/>
</dbReference>
<evidence type="ECO:0000256" key="7">
    <source>
        <dbReference type="ARBA" id="ARBA00023326"/>
    </source>
</evidence>
<evidence type="ECO:0000256" key="5">
    <source>
        <dbReference type="ARBA" id="ARBA00022801"/>
    </source>
</evidence>
<evidence type="ECO:0000256" key="2">
    <source>
        <dbReference type="ARBA" id="ARBA00022525"/>
    </source>
</evidence>
<dbReference type="Proteomes" id="UP001501676">
    <property type="component" value="Unassembled WGS sequence"/>
</dbReference>
<keyword evidence="2" id="KW-0964">Secreted</keyword>
<accession>A0ABP6SST4</accession>
<evidence type="ECO:0000256" key="6">
    <source>
        <dbReference type="ARBA" id="ARBA00023277"/>
    </source>
</evidence>
<proteinExistence type="predicted"/>
<feature type="chain" id="PRO_5047245230" evidence="8">
    <location>
        <begin position="16"/>
        <end position="308"/>
    </location>
</feature>
<dbReference type="Pfam" id="PF10503">
    <property type="entry name" value="Esterase_PHB"/>
    <property type="match status" value="1"/>
</dbReference>
<dbReference type="PANTHER" id="PTHR38050">
    <property type="match status" value="1"/>
</dbReference>
<evidence type="ECO:0000313" key="9">
    <source>
        <dbReference type="EMBL" id="GAA3384653.1"/>
    </source>
</evidence>
<comment type="caution">
    <text evidence="9">The sequence shown here is derived from an EMBL/GenBank/DDBJ whole genome shotgun (WGS) entry which is preliminary data.</text>
</comment>
<reference evidence="10" key="1">
    <citation type="journal article" date="2019" name="Int. J. Syst. Evol. Microbiol.">
        <title>The Global Catalogue of Microorganisms (GCM) 10K type strain sequencing project: providing services to taxonomists for standard genome sequencing and annotation.</title>
        <authorList>
            <consortium name="The Broad Institute Genomics Platform"/>
            <consortium name="The Broad Institute Genome Sequencing Center for Infectious Disease"/>
            <person name="Wu L."/>
            <person name="Ma J."/>
        </authorList>
    </citation>
    <scope>NUCLEOTIDE SEQUENCE [LARGE SCALE GENOMIC DNA]</scope>
    <source>
        <strain evidence="10">JCM 9458</strain>
    </source>
</reference>
<dbReference type="EMBL" id="BAAAYN010000008">
    <property type="protein sequence ID" value="GAA3384653.1"/>
    <property type="molecule type" value="Genomic_DNA"/>
</dbReference>
<feature type="signal peptide" evidence="8">
    <location>
        <begin position="1"/>
        <end position="15"/>
    </location>
</feature>